<accession>A0A833QG00</accession>
<dbReference type="SUPFAM" id="SSF50998">
    <property type="entry name" value="Quinoprotein alcohol dehydrogenase-like"/>
    <property type="match status" value="2"/>
</dbReference>
<dbReference type="PANTHER" id="PTHR21573">
    <property type="entry name" value="ER MEMBRANE PROTEIN COMPLEX SUBUNIT 1"/>
    <property type="match status" value="1"/>
</dbReference>
<comment type="caution">
    <text evidence="15">The sequence shown here is derived from an EMBL/GenBank/DDBJ whole genome shotgun (WGS) entry which is preliminary data.</text>
</comment>
<evidence type="ECO:0000256" key="8">
    <source>
        <dbReference type="ARBA" id="ARBA00022989"/>
    </source>
</evidence>
<proteinExistence type="inferred from homology"/>
<dbReference type="FunFam" id="2.130.10.10:FF:000579">
    <property type="entry name" value="Os05g0230600 protein"/>
    <property type="match status" value="1"/>
</dbReference>
<dbReference type="InterPro" id="IPR011678">
    <property type="entry name" value="EMC1_C"/>
</dbReference>
<keyword evidence="7" id="KW-0256">Endoplasmic reticulum</keyword>
<evidence type="ECO:0000256" key="7">
    <source>
        <dbReference type="ARBA" id="ARBA00022824"/>
    </source>
</evidence>
<dbReference type="AlphaFoldDB" id="A0A833QG00"/>
<dbReference type="InterPro" id="IPR015943">
    <property type="entry name" value="WD40/YVTN_repeat-like_dom_sf"/>
</dbReference>
<dbReference type="PANTHER" id="PTHR21573:SF0">
    <property type="entry name" value="ER MEMBRANE PROTEIN COMPLEX SUBUNIT 1"/>
    <property type="match status" value="1"/>
</dbReference>
<evidence type="ECO:0000256" key="10">
    <source>
        <dbReference type="ARBA" id="ARBA00023180"/>
    </source>
</evidence>
<dbReference type="Pfam" id="PF25293">
    <property type="entry name" value="Beta-prop_EMC1_N"/>
    <property type="match status" value="1"/>
</dbReference>
<organism evidence="15 16">
    <name type="scientific">Carex littledalei</name>
    <dbReference type="NCBI Taxonomy" id="544730"/>
    <lineage>
        <taxon>Eukaryota</taxon>
        <taxon>Viridiplantae</taxon>
        <taxon>Streptophyta</taxon>
        <taxon>Embryophyta</taxon>
        <taxon>Tracheophyta</taxon>
        <taxon>Spermatophyta</taxon>
        <taxon>Magnoliopsida</taxon>
        <taxon>Liliopsida</taxon>
        <taxon>Poales</taxon>
        <taxon>Cyperaceae</taxon>
        <taxon>Cyperoideae</taxon>
        <taxon>Cariceae</taxon>
        <taxon>Carex</taxon>
        <taxon>Carex subgen. Euthyceras</taxon>
    </lineage>
</organism>
<comment type="subunit">
    <text evidence="3">Component of the ER membrane protein complex (EMC).</text>
</comment>
<feature type="signal peptide" evidence="12">
    <location>
        <begin position="1"/>
        <end position="21"/>
    </location>
</feature>
<evidence type="ECO:0000259" key="13">
    <source>
        <dbReference type="Pfam" id="PF07774"/>
    </source>
</evidence>
<protein>
    <recommendedName>
        <fullName evidence="4">ER membrane protein complex subunit 1</fullName>
    </recommendedName>
</protein>
<keyword evidence="16" id="KW-1185">Reference proteome</keyword>
<dbReference type="InterPro" id="IPR058545">
    <property type="entry name" value="Beta-prop_EMC1_1st"/>
</dbReference>
<evidence type="ECO:0000256" key="5">
    <source>
        <dbReference type="ARBA" id="ARBA00022692"/>
    </source>
</evidence>
<dbReference type="InterPro" id="IPR026895">
    <property type="entry name" value="EMC1"/>
</dbReference>
<evidence type="ECO:0000256" key="6">
    <source>
        <dbReference type="ARBA" id="ARBA00022729"/>
    </source>
</evidence>
<sequence length="980" mass="109039">MEARFFLRFLLLLSLLSLSFSIYEDQVGLADWHKRYIGKVKHAVFHAQKTGRRRVVVSTEENAIASLDLRTGDLFWRHVLGKNDVVDQLSLSLGKYVLTLSSRGSVLRAWNLPDGQMVWETILQVSNPTDLLLHVLGNVKSGRDSLILACNGGFIGAVSSIDGVIVWKKELSVDGLKLKHVFQPPESDTIYAIGFIDTSQIALYHLNAKTGELLKHATQSSPVDLSSEISVISIDSLVVLDSTRSSLLLIKFTDGTITHHHKPLSGIAKDFSDTAELIPTKLNDIFVVKTPSSVSFVKVKGDNELELIEKSDQTGIVSDSLTLSEEEQAFAVVHHSSNAINFQVQINGREVLTEAIQIEEHRGRVKSVFLNNYLKTDKSHGFRALIVMEDESLLLVQQGAVVWSREDGLASISNAVPAELPVEKEGVSVVEVEHTLLEWLKGHMLKLKGTLMLATPDDMGAIQAMHLKSSGRNKMTRDHNGFRKLIIVLTQSGKVYALHTGDGRIVWSYLLTPLLQSQRCPSPSVLTLRNWRVPHHNALQENPSVLLVGRCGPSLESQGFLSIVDSYSGKELETLILDHSIAEVVPLPLADSSEQKLHLIIDNDLNAHLYPRSSDSLKVFIGDMANMYYYKVENAKGVVKGYAFKEGHGTGSSDEYCFSTRELWSLVFPSDSERIVATARRKMTEVVHTQAKIMTHQDVMYKYISKNMLFVATVSPKATGGIGSAGPDEASLVAYLIDTVTGRILHRVTHQGAQGPVHAVVSENWVVYHYFNLRAHRYEMTVIEIYDHSRADNKDLMKLVLGKHNLTAPITSYSRPEVTTKSQSYFFTHSVKTIAVTTTARGITSKQILIGTIGDQVLALDKRFLDPRRTANPSQEEKEEGIIPLTDSLPIIPQSYVTHTLQVGDLRGIVSFPATLESTTHVFSYGIDLFYTRIAPSRTYDSLTDEFSYVLLLITVVVLVVAILVMWAMSKKQDLQEKWR</sequence>
<feature type="domain" description="ER membrane protein complex subunit 1 C-terminal" evidence="13">
    <location>
        <begin position="762"/>
        <end position="979"/>
    </location>
</feature>
<dbReference type="OrthoDB" id="28092at2759"/>
<evidence type="ECO:0000256" key="11">
    <source>
        <dbReference type="SAM" id="Phobius"/>
    </source>
</evidence>
<keyword evidence="5 11" id="KW-0812">Transmembrane</keyword>
<name>A0A833QG00_9POAL</name>
<evidence type="ECO:0000256" key="2">
    <source>
        <dbReference type="ARBA" id="ARBA00007904"/>
    </source>
</evidence>
<feature type="chain" id="PRO_5032744259" description="ER membrane protein complex subunit 1" evidence="12">
    <location>
        <begin position="22"/>
        <end position="980"/>
    </location>
</feature>
<evidence type="ECO:0000256" key="3">
    <source>
        <dbReference type="ARBA" id="ARBA00011276"/>
    </source>
</evidence>
<evidence type="ECO:0000256" key="1">
    <source>
        <dbReference type="ARBA" id="ARBA00004115"/>
    </source>
</evidence>
<evidence type="ECO:0000256" key="12">
    <source>
        <dbReference type="SAM" id="SignalP"/>
    </source>
</evidence>
<evidence type="ECO:0000256" key="9">
    <source>
        <dbReference type="ARBA" id="ARBA00023136"/>
    </source>
</evidence>
<dbReference type="GO" id="GO:0072546">
    <property type="term" value="C:EMC complex"/>
    <property type="evidence" value="ECO:0007669"/>
    <property type="project" value="InterPro"/>
</dbReference>
<comment type="subcellular location">
    <subcellularLocation>
        <location evidence="1">Endoplasmic reticulum membrane</location>
        <topology evidence="1">Single-pass type I membrane protein</topology>
    </subcellularLocation>
</comment>
<evidence type="ECO:0000256" key="4">
    <source>
        <dbReference type="ARBA" id="ARBA00020824"/>
    </source>
</evidence>
<dbReference type="Gene3D" id="2.130.10.10">
    <property type="entry name" value="YVTN repeat-like/Quinoprotein amine dehydrogenase"/>
    <property type="match status" value="1"/>
</dbReference>
<keyword evidence="6 12" id="KW-0732">Signal</keyword>
<dbReference type="Proteomes" id="UP000623129">
    <property type="component" value="Unassembled WGS sequence"/>
</dbReference>
<evidence type="ECO:0000313" key="15">
    <source>
        <dbReference type="EMBL" id="KAF3319793.1"/>
    </source>
</evidence>
<keyword evidence="9 11" id="KW-0472">Membrane</keyword>
<keyword evidence="10" id="KW-0325">Glycoprotein</keyword>
<reference evidence="15" key="1">
    <citation type="submission" date="2020-01" db="EMBL/GenBank/DDBJ databases">
        <title>Genome sequence of Kobresia littledalei, the first chromosome-level genome in the family Cyperaceae.</title>
        <authorList>
            <person name="Qu G."/>
        </authorList>
    </citation>
    <scope>NUCLEOTIDE SEQUENCE</scope>
    <source>
        <strain evidence="15">C.B.Clarke</strain>
        <tissue evidence="15">Leaf</tissue>
    </source>
</reference>
<keyword evidence="8 11" id="KW-1133">Transmembrane helix</keyword>
<feature type="domain" description="EMC1 first beta-propeller" evidence="14">
    <location>
        <begin position="22"/>
        <end position="407"/>
    </location>
</feature>
<gene>
    <name evidence="15" type="ORF">FCM35_KLT21946</name>
</gene>
<dbReference type="InterPro" id="IPR011047">
    <property type="entry name" value="Quinoprotein_ADH-like_sf"/>
</dbReference>
<dbReference type="Pfam" id="PF07774">
    <property type="entry name" value="EMC1_C"/>
    <property type="match status" value="1"/>
</dbReference>
<comment type="similarity">
    <text evidence="2">Belongs to the EMC1 family.</text>
</comment>
<dbReference type="GO" id="GO:0034975">
    <property type="term" value="P:protein folding in endoplasmic reticulum"/>
    <property type="evidence" value="ECO:0007669"/>
    <property type="project" value="TreeGrafter"/>
</dbReference>
<dbReference type="EMBL" id="SWLB01000206">
    <property type="protein sequence ID" value="KAF3319793.1"/>
    <property type="molecule type" value="Genomic_DNA"/>
</dbReference>
<evidence type="ECO:0000313" key="16">
    <source>
        <dbReference type="Proteomes" id="UP000623129"/>
    </source>
</evidence>
<feature type="transmembrane region" description="Helical" evidence="11">
    <location>
        <begin position="947"/>
        <end position="970"/>
    </location>
</feature>
<evidence type="ECO:0000259" key="14">
    <source>
        <dbReference type="Pfam" id="PF25293"/>
    </source>
</evidence>